<sequence>MPSTNTTSPPTNPAPFASQPLVEWWSQQWIQGITPMTRLQLAWMESMSDMMQQEARFIAALSAAGQQLGQCYETHGHDPEKIQECYEEIAREIAEQHMQRIKQVASLPQEFRRRIWEEL</sequence>
<accession>A0ABS9AAQ3</accession>
<keyword evidence="2" id="KW-1185">Reference proteome</keyword>
<dbReference type="Proteomes" id="UP001320122">
    <property type="component" value="Unassembled WGS sequence"/>
</dbReference>
<dbReference type="RefSeq" id="WP_234272339.1">
    <property type="nucleotide sequence ID" value="NZ_JABFTT010000002.1"/>
</dbReference>
<comment type="caution">
    <text evidence="1">The sequence shown here is derived from an EMBL/GenBank/DDBJ whole genome shotgun (WGS) entry which is preliminary data.</text>
</comment>
<reference evidence="1 2" key="1">
    <citation type="journal article" date="2021" name="Front. Microbiol.">
        <title>Aerobic Denitrification and Heterotrophic Sulfur Oxidation in the Genus Halomonas Revealed by Six Novel Species Characterizations and Genome-Based Analysis.</title>
        <authorList>
            <person name="Wang L."/>
            <person name="Shao Z."/>
        </authorList>
    </citation>
    <scope>NUCLEOTIDE SEQUENCE [LARGE SCALE GENOMIC DNA]</scope>
    <source>
        <strain evidence="1 2">MCCC 1A11036</strain>
    </source>
</reference>
<evidence type="ECO:0008006" key="3">
    <source>
        <dbReference type="Google" id="ProtNLM"/>
    </source>
</evidence>
<dbReference type="EMBL" id="JABFTT010000002">
    <property type="protein sequence ID" value="MCE8018954.1"/>
    <property type="molecule type" value="Genomic_DNA"/>
</dbReference>
<protein>
    <recommendedName>
        <fullName evidence="3">Phasin protein</fullName>
    </recommendedName>
</protein>
<organism evidence="1 2">
    <name type="scientific">Billgrantia zhangzhouensis</name>
    <dbReference type="NCBI Taxonomy" id="2733481"/>
    <lineage>
        <taxon>Bacteria</taxon>
        <taxon>Pseudomonadati</taxon>
        <taxon>Pseudomonadota</taxon>
        <taxon>Gammaproteobacteria</taxon>
        <taxon>Oceanospirillales</taxon>
        <taxon>Halomonadaceae</taxon>
        <taxon>Billgrantia</taxon>
    </lineage>
</organism>
<gene>
    <name evidence="1" type="ORF">HOP51_02305</name>
</gene>
<evidence type="ECO:0000313" key="2">
    <source>
        <dbReference type="Proteomes" id="UP001320122"/>
    </source>
</evidence>
<name>A0ABS9AAQ3_9GAMM</name>
<proteinExistence type="predicted"/>
<evidence type="ECO:0000313" key="1">
    <source>
        <dbReference type="EMBL" id="MCE8018954.1"/>
    </source>
</evidence>